<dbReference type="EMBL" id="FOTR01000005">
    <property type="protein sequence ID" value="SFL90326.1"/>
    <property type="molecule type" value="Genomic_DNA"/>
</dbReference>
<dbReference type="Proteomes" id="UP000198565">
    <property type="component" value="Unassembled WGS sequence"/>
</dbReference>
<dbReference type="OrthoDB" id="501284at2"/>
<dbReference type="STRING" id="334253.SAMN04487943_10517"/>
<protein>
    <submittedName>
        <fullName evidence="1">Uncharacterized protein</fullName>
    </submittedName>
</protein>
<organism evidence="1 2">
    <name type="scientific">Gracilibacillus orientalis</name>
    <dbReference type="NCBI Taxonomy" id="334253"/>
    <lineage>
        <taxon>Bacteria</taxon>
        <taxon>Bacillati</taxon>
        <taxon>Bacillota</taxon>
        <taxon>Bacilli</taxon>
        <taxon>Bacillales</taxon>
        <taxon>Bacillaceae</taxon>
        <taxon>Gracilibacillus</taxon>
    </lineage>
</organism>
<accession>A0A1I4LHL0</accession>
<name>A0A1I4LHL0_9BACI</name>
<proteinExistence type="predicted"/>
<evidence type="ECO:0000313" key="1">
    <source>
        <dbReference type="EMBL" id="SFL90326.1"/>
    </source>
</evidence>
<sequence>MKIYSNEILANVKESKRYRVLWTDSKNSYTYLIEIDNKKALPFLRTVDAIAEDILLGVLVKEKNSTRIVNEEEVSKRALELRNTAWKTIKDAVNQEPEIYISETRGKNHWWTNGKTQYNKGFAL</sequence>
<keyword evidence="2" id="KW-1185">Reference proteome</keyword>
<gene>
    <name evidence="1" type="ORF">SAMN04487943_10517</name>
</gene>
<reference evidence="2" key="1">
    <citation type="submission" date="2016-10" db="EMBL/GenBank/DDBJ databases">
        <authorList>
            <person name="Varghese N."/>
            <person name="Submissions S."/>
        </authorList>
    </citation>
    <scope>NUCLEOTIDE SEQUENCE [LARGE SCALE GENOMIC DNA]</scope>
    <source>
        <strain evidence="2">CGMCC 1.4250</strain>
    </source>
</reference>
<evidence type="ECO:0000313" key="2">
    <source>
        <dbReference type="Proteomes" id="UP000198565"/>
    </source>
</evidence>
<dbReference type="RefSeq" id="WP_091483588.1">
    <property type="nucleotide sequence ID" value="NZ_FOTR01000005.1"/>
</dbReference>
<dbReference type="AlphaFoldDB" id="A0A1I4LHL0"/>